<evidence type="ECO:0000313" key="4">
    <source>
        <dbReference type="EMBL" id="CZB15409.1"/>
    </source>
</evidence>
<gene>
    <name evidence="4" type="ORF">FLM9_641</name>
</gene>
<dbReference type="EMBL" id="FITM01000074">
    <property type="protein sequence ID" value="CZB15409.1"/>
    <property type="molecule type" value="Genomic_DNA"/>
</dbReference>
<dbReference type="RefSeq" id="WP_074457182.1">
    <property type="nucleotide sequence ID" value="NZ_FITM01000074.1"/>
</dbReference>
<evidence type="ECO:0000256" key="1">
    <source>
        <dbReference type="ARBA" id="ARBA00022531"/>
    </source>
</evidence>
<dbReference type="Proteomes" id="UP000182631">
    <property type="component" value="Unassembled WGS sequence"/>
</dbReference>
<dbReference type="Pfam" id="PF05368">
    <property type="entry name" value="NmrA"/>
    <property type="match status" value="1"/>
</dbReference>
<dbReference type="GO" id="GO:0009523">
    <property type="term" value="C:photosystem II"/>
    <property type="evidence" value="ECO:0007669"/>
    <property type="project" value="UniProtKB-KW"/>
</dbReference>
<keyword evidence="2" id="KW-0604">Photosystem II</keyword>
<keyword evidence="1" id="KW-0602">Photosynthesis</keyword>
<accession>A0A170T6U2</accession>
<reference evidence="5" key="1">
    <citation type="submission" date="2016-02" db="EMBL/GenBank/DDBJ databases">
        <authorList>
            <person name="liu f."/>
        </authorList>
    </citation>
    <scope>NUCLEOTIDE SEQUENCE [LARGE SCALE GENOMIC DNA]</scope>
</reference>
<evidence type="ECO:0000259" key="3">
    <source>
        <dbReference type="Pfam" id="PF05368"/>
    </source>
</evidence>
<evidence type="ECO:0000256" key="2">
    <source>
        <dbReference type="ARBA" id="ARBA00023276"/>
    </source>
</evidence>
<proteinExistence type="predicted"/>
<dbReference type="PANTHER" id="PTHR47128:SF2">
    <property type="entry name" value="PROTEIN HIGH CHLOROPHYLL FLUORESCENCE PHENOTYPE 244, CHLOROPLASTIC"/>
    <property type="match status" value="1"/>
</dbReference>
<evidence type="ECO:0000313" key="5">
    <source>
        <dbReference type="Proteomes" id="UP000182631"/>
    </source>
</evidence>
<sequence length="321" mass="35450">MKVLIIGATGTLGRQVVRRCLDQGHDVRCLVRTPRKAGFLQGWGGELVQGDLLQAESLDRALEGCEAVIDAATTRVDSEQSVYAVDWDGKLNLFRRMEAAGVQRLVFHSILKASEHRAVPLMDIKCCTEELLRHADFQATILQAAGFMQGLISQFAIPVLDRQNVWVSGSSSSTIAYMNTQDVARFAVAALERPETVGGSFPTVGPKAWTSTEVIQLCETLTKKEARVLKASPFIIKVLRTVVSAFEAGLNVDDRLAFAEVGSSGACLDATMEESYRAFGLDPADTTTLETYLTEYYDTIIRRLRHMQADLSKEDRKRLPF</sequence>
<dbReference type="CDD" id="cd05243">
    <property type="entry name" value="SDR_a5"/>
    <property type="match status" value="1"/>
</dbReference>
<dbReference type="InterPro" id="IPR044256">
    <property type="entry name" value="HCF244-like"/>
</dbReference>
<dbReference type="InterPro" id="IPR036291">
    <property type="entry name" value="NAD(P)-bd_dom_sf"/>
</dbReference>
<dbReference type="InterPro" id="IPR008030">
    <property type="entry name" value="NmrA-like"/>
</dbReference>
<feature type="domain" description="NmrA-like" evidence="3">
    <location>
        <begin position="2"/>
        <end position="237"/>
    </location>
</feature>
<dbReference type="OrthoDB" id="504564at2"/>
<keyword evidence="5" id="KW-1185">Reference proteome</keyword>
<dbReference type="SUPFAM" id="SSF51735">
    <property type="entry name" value="NAD(P)-binding Rossmann-fold domains"/>
    <property type="match status" value="1"/>
</dbReference>
<name>A0A170T6U2_9SYNE</name>
<dbReference type="PANTHER" id="PTHR47128">
    <property type="match status" value="1"/>
</dbReference>
<dbReference type="Gene3D" id="3.40.50.720">
    <property type="entry name" value="NAD(P)-binding Rossmann-like Domain"/>
    <property type="match status" value="1"/>
</dbReference>
<dbReference type="GO" id="GO:0015979">
    <property type="term" value="P:photosynthesis"/>
    <property type="evidence" value="ECO:0007669"/>
    <property type="project" value="UniProtKB-KW"/>
</dbReference>
<dbReference type="AlphaFoldDB" id="A0A170T6U2"/>
<protein>
    <submittedName>
        <fullName evidence="4">Putative chaperon-like protein Ycf39 for quinone binding in Photosystem II</fullName>
    </submittedName>
</protein>
<organism evidence="4 5">
    <name type="scientific">Candidatus Synechococcus spongiarum</name>
    <dbReference type="NCBI Taxonomy" id="431041"/>
    <lineage>
        <taxon>Bacteria</taxon>
        <taxon>Bacillati</taxon>
        <taxon>Cyanobacteriota</taxon>
        <taxon>Cyanophyceae</taxon>
        <taxon>Synechococcales</taxon>
        <taxon>Synechococcaceae</taxon>
        <taxon>Synechococcus</taxon>
    </lineage>
</organism>